<feature type="transmembrane region" description="Helical" evidence="1">
    <location>
        <begin position="33"/>
        <end position="54"/>
    </location>
</feature>
<evidence type="ECO:0000313" key="4">
    <source>
        <dbReference type="Proteomes" id="UP000217153"/>
    </source>
</evidence>
<accession>A0A249JZ33</accession>
<dbReference type="NCBIfam" id="TIGR00254">
    <property type="entry name" value="GGDEF"/>
    <property type="match status" value="1"/>
</dbReference>
<reference evidence="4" key="1">
    <citation type="submission" date="2016-10" db="EMBL/GenBank/DDBJ databases">
        <title>High microdiversification within the ubiquitous acI lineage of Actinobacteria.</title>
        <authorList>
            <person name="Neuenschwander S.M."/>
            <person name="Salcher M."/>
            <person name="Ghai R."/>
            <person name="Pernthaler J."/>
        </authorList>
    </citation>
    <scope>NUCLEOTIDE SEQUENCE [LARGE SCALE GENOMIC DNA]</scope>
</reference>
<dbReference type="OrthoDB" id="23692at2"/>
<dbReference type="RefSeq" id="WP_095681097.1">
    <property type="nucleotide sequence ID" value="NZ_CP016768.2"/>
</dbReference>
<feature type="transmembrane region" description="Helical" evidence="1">
    <location>
        <begin position="122"/>
        <end position="144"/>
    </location>
</feature>
<feature type="transmembrane region" description="Helical" evidence="1">
    <location>
        <begin position="156"/>
        <end position="181"/>
    </location>
</feature>
<sequence length="467" mass="50877">MQLSRPYLGVKWIAAVLLASHLISRWIFPENNIFIDLVLFNSIGLFAAIIALSAPAHTDRVSAISFGFAALIWSMGSFFSTWNSFFELQIPNGFSDFCYAIFYPLVFLSVSRSFTQKRSISALELLDTVIIAVGLTSVLTAFFLKPAMLTFSGNSWQVFLSILYPVGDIVLVAMVAVYFLLNPFSFQSLLLTTGLLSFASSDLFFIWASINDKYEFGSITDDGWILGLLLLATSLTYSSPKSKFSEKISSASATIALIASSTLLGIAAIKPGYFPSFILIPGFITIALAFIRMSFALQEANTAVSERVLARTDELTGLSNRRNFLLHLSQFKSGFIFLLDLDGFKKINDELGHAAGDELLRQVAMRFSRVIPSGAQLARLGGDEFGVIAQIDQGQAIELAQALGSTLSYPISLPAGAAKVNVSVGFAPIDQSGESTDWLRHADLAMYAAKRNGVGSQMWISNIENLG</sequence>
<proteinExistence type="predicted"/>
<dbReference type="Proteomes" id="UP000217153">
    <property type="component" value="Chromosome"/>
</dbReference>
<dbReference type="EMBL" id="CP016768">
    <property type="protein sequence ID" value="ASY09793.1"/>
    <property type="molecule type" value="Genomic_DNA"/>
</dbReference>
<dbReference type="Pfam" id="PF00990">
    <property type="entry name" value="GGDEF"/>
    <property type="match status" value="1"/>
</dbReference>
<keyword evidence="1" id="KW-1133">Transmembrane helix</keyword>
<keyword evidence="1" id="KW-0472">Membrane</keyword>
<evidence type="ECO:0000256" key="1">
    <source>
        <dbReference type="SAM" id="Phobius"/>
    </source>
</evidence>
<protein>
    <submittedName>
        <fullName evidence="3">GGDEF domain-containing protein</fullName>
    </submittedName>
</protein>
<feature type="transmembrane region" description="Helical" evidence="1">
    <location>
        <begin position="61"/>
        <end position="82"/>
    </location>
</feature>
<gene>
    <name evidence="3" type="ORF">B1s21122_05645</name>
</gene>
<feature type="transmembrane region" description="Helical" evidence="1">
    <location>
        <begin position="188"/>
        <end position="210"/>
    </location>
</feature>
<feature type="transmembrane region" description="Helical" evidence="1">
    <location>
        <begin position="216"/>
        <end position="236"/>
    </location>
</feature>
<dbReference type="InterPro" id="IPR043128">
    <property type="entry name" value="Rev_trsase/Diguanyl_cyclase"/>
</dbReference>
<dbReference type="SMART" id="SM00267">
    <property type="entry name" value="GGDEF"/>
    <property type="match status" value="1"/>
</dbReference>
<organism evidence="3 4">
    <name type="scientific">Candidatus Nanopelagicus limnae</name>
    <dbReference type="NCBI Taxonomy" id="1884634"/>
    <lineage>
        <taxon>Bacteria</taxon>
        <taxon>Bacillati</taxon>
        <taxon>Actinomycetota</taxon>
        <taxon>Actinomycetes</taxon>
        <taxon>Candidatus Nanopelagicales</taxon>
        <taxon>Candidatus Nanopelagicaceae</taxon>
        <taxon>Candidatus Nanopelagicus</taxon>
    </lineage>
</organism>
<dbReference type="PANTHER" id="PTHR44757:SF2">
    <property type="entry name" value="BIOFILM ARCHITECTURE MAINTENANCE PROTEIN MBAA"/>
    <property type="match status" value="1"/>
</dbReference>
<dbReference type="Gene3D" id="3.30.70.270">
    <property type="match status" value="1"/>
</dbReference>
<name>A0A249JZ33_9ACTN</name>
<dbReference type="InterPro" id="IPR000160">
    <property type="entry name" value="GGDEF_dom"/>
</dbReference>
<dbReference type="SUPFAM" id="SSF55073">
    <property type="entry name" value="Nucleotide cyclase"/>
    <property type="match status" value="1"/>
</dbReference>
<feature type="transmembrane region" description="Helical" evidence="1">
    <location>
        <begin position="248"/>
        <end position="267"/>
    </location>
</feature>
<dbReference type="AlphaFoldDB" id="A0A249JZ33"/>
<evidence type="ECO:0000313" key="3">
    <source>
        <dbReference type="EMBL" id="ASY09793.1"/>
    </source>
</evidence>
<evidence type="ECO:0000259" key="2">
    <source>
        <dbReference type="PROSITE" id="PS50887"/>
    </source>
</evidence>
<dbReference type="InterPro" id="IPR029787">
    <property type="entry name" value="Nucleotide_cyclase"/>
</dbReference>
<dbReference type="CDD" id="cd01949">
    <property type="entry name" value="GGDEF"/>
    <property type="match status" value="1"/>
</dbReference>
<feature type="transmembrane region" description="Helical" evidence="1">
    <location>
        <begin position="273"/>
        <end position="291"/>
    </location>
</feature>
<dbReference type="PANTHER" id="PTHR44757">
    <property type="entry name" value="DIGUANYLATE CYCLASE DGCP"/>
    <property type="match status" value="1"/>
</dbReference>
<feature type="transmembrane region" description="Helical" evidence="1">
    <location>
        <begin position="94"/>
        <end position="110"/>
    </location>
</feature>
<feature type="transmembrane region" description="Helical" evidence="1">
    <location>
        <begin position="7"/>
        <end position="27"/>
    </location>
</feature>
<keyword evidence="1" id="KW-0812">Transmembrane</keyword>
<dbReference type="KEGG" id="abam:B1s21122_05645"/>
<keyword evidence="4" id="KW-1185">Reference proteome</keyword>
<dbReference type="InterPro" id="IPR052155">
    <property type="entry name" value="Biofilm_reg_signaling"/>
</dbReference>
<dbReference type="PROSITE" id="PS50887">
    <property type="entry name" value="GGDEF"/>
    <property type="match status" value="1"/>
</dbReference>
<feature type="domain" description="GGDEF" evidence="2">
    <location>
        <begin position="332"/>
        <end position="462"/>
    </location>
</feature>